<name>A0A336L688_CULSO</name>
<evidence type="ECO:0000256" key="1">
    <source>
        <dbReference type="ARBA" id="ARBA00009571"/>
    </source>
</evidence>
<dbReference type="VEuPathDB" id="VectorBase:CSON005418"/>
<dbReference type="PANTHER" id="PTHR12490:SF4">
    <property type="entry name" value="GSK3B-INTERACTING PROTEIN"/>
    <property type="match status" value="1"/>
</dbReference>
<dbReference type="PANTHER" id="PTHR12490">
    <property type="entry name" value="GSK3B-INTERACTING PROTEIN"/>
    <property type="match status" value="1"/>
</dbReference>
<proteinExistence type="inferred from homology"/>
<dbReference type="GO" id="GO:0060828">
    <property type="term" value="P:regulation of canonical Wnt signaling pathway"/>
    <property type="evidence" value="ECO:0007669"/>
    <property type="project" value="InterPro"/>
</dbReference>
<dbReference type="SUPFAM" id="SSF103107">
    <property type="entry name" value="Hypothetical protein c14orf129, hspc210"/>
    <property type="match status" value="1"/>
</dbReference>
<evidence type="ECO:0000259" key="2">
    <source>
        <dbReference type="Pfam" id="PF05303"/>
    </source>
</evidence>
<protein>
    <submittedName>
        <fullName evidence="3">CSON005418 protein</fullName>
    </submittedName>
</protein>
<dbReference type="InterPro" id="IPR007967">
    <property type="entry name" value="GSKIP_dom"/>
</dbReference>
<dbReference type="EMBL" id="UFQS01002152">
    <property type="protein sequence ID" value="SSX13348.1"/>
    <property type="molecule type" value="Genomic_DNA"/>
</dbReference>
<dbReference type="GO" id="GO:0005737">
    <property type="term" value="C:cytoplasm"/>
    <property type="evidence" value="ECO:0007669"/>
    <property type="project" value="TreeGrafter"/>
</dbReference>
<dbReference type="OMA" id="FAVTEMH"/>
<dbReference type="GO" id="GO:0051018">
    <property type="term" value="F:protein kinase A binding"/>
    <property type="evidence" value="ECO:0007669"/>
    <property type="project" value="TreeGrafter"/>
</dbReference>
<evidence type="ECO:0000313" key="4">
    <source>
        <dbReference type="EMBL" id="SSX32782.1"/>
    </source>
</evidence>
<reference evidence="4" key="2">
    <citation type="submission" date="2018-07" db="EMBL/GenBank/DDBJ databases">
        <authorList>
            <person name="Quirk P.G."/>
            <person name="Krulwich T.A."/>
        </authorList>
    </citation>
    <scope>NUCLEOTIDE SEQUENCE</scope>
</reference>
<accession>A0A336L688</accession>
<dbReference type="InterPro" id="IPR023231">
    <property type="entry name" value="GSKIP_dom_sf"/>
</dbReference>
<dbReference type="InterPro" id="IPR037395">
    <property type="entry name" value="GSKIP"/>
</dbReference>
<dbReference type="Pfam" id="PF05303">
    <property type="entry name" value="GSKIP_dom"/>
    <property type="match status" value="1"/>
</dbReference>
<reference evidence="3" key="1">
    <citation type="submission" date="2018-04" db="EMBL/GenBank/DDBJ databases">
        <authorList>
            <person name="Go L.Y."/>
            <person name="Mitchell J.A."/>
        </authorList>
    </citation>
    <scope>NUCLEOTIDE SEQUENCE</scope>
    <source>
        <tissue evidence="3">Whole organism</tissue>
    </source>
</reference>
<dbReference type="Gene3D" id="3.30.2280.10">
    <property type="entry name" value="Hypothetical protein (hspc210)"/>
    <property type="match status" value="1"/>
</dbReference>
<dbReference type="EMBL" id="UFQT01002152">
    <property type="protein sequence ID" value="SSX32782.1"/>
    <property type="molecule type" value="Genomic_DNA"/>
</dbReference>
<dbReference type="AlphaFoldDB" id="A0A336L688"/>
<sequence>MCDEEEIIEWKTEAQGVINDVKAHVSSIEVSAVLESNERKIYLNVVTLEDEKYCIRLDNEGFIVVGKEFDTTNLEDEESQVFETPYSLLSSISKKFTESFGNRLISELNKLQQN</sequence>
<gene>
    <name evidence="3" type="primary">CSON005418</name>
</gene>
<comment type="similarity">
    <text evidence="1">Belongs to the GSKIP family.</text>
</comment>
<dbReference type="GO" id="GO:0019207">
    <property type="term" value="F:kinase regulator activity"/>
    <property type="evidence" value="ECO:0007669"/>
    <property type="project" value="TreeGrafter"/>
</dbReference>
<feature type="domain" description="GSKIP" evidence="2">
    <location>
        <begin position="11"/>
        <end position="111"/>
    </location>
</feature>
<organism evidence="3">
    <name type="scientific">Culicoides sonorensis</name>
    <name type="common">Biting midge</name>
    <dbReference type="NCBI Taxonomy" id="179676"/>
    <lineage>
        <taxon>Eukaryota</taxon>
        <taxon>Metazoa</taxon>
        <taxon>Ecdysozoa</taxon>
        <taxon>Arthropoda</taxon>
        <taxon>Hexapoda</taxon>
        <taxon>Insecta</taxon>
        <taxon>Pterygota</taxon>
        <taxon>Neoptera</taxon>
        <taxon>Endopterygota</taxon>
        <taxon>Diptera</taxon>
        <taxon>Nematocera</taxon>
        <taxon>Chironomoidea</taxon>
        <taxon>Ceratopogonidae</taxon>
        <taxon>Ceratopogoninae</taxon>
        <taxon>Culicoides</taxon>
        <taxon>Monoculicoides</taxon>
    </lineage>
</organism>
<evidence type="ECO:0000313" key="3">
    <source>
        <dbReference type="EMBL" id="SSX13348.1"/>
    </source>
</evidence>